<reference evidence="1 2" key="1">
    <citation type="submission" date="2020-03" db="EMBL/GenBank/DDBJ databases">
        <title>Hydrogenophaga sp. nov. isolated from cyanobacterial mat.</title>
        <authorList>
            <person name="Thorat V."/>
            <person name="Kirdat K."/>
            <person name="Tiwarekar B."/>
            <person name="Costa E.D."/>
            <person name="Yadav A."/>
        </authorList>
    </citation>
    <scope>NUCLEOTIDE SEQUENCE [LARGE SCALE GENOMIC DNA]</scope>
    <source>
        <strain evidence="1 2">BA0156</strain>
    </source>
</reference>
<sequence length="541" mass="58803">MLNPVPLFGIGNKAKSVVVSAQERLNVYVELNDDPEKQVITMYPRPGLVSAVDFGAFPIRGMWQKGDFLYVVQRDSLYRVANDGSTLLLGTLLTNSGRVDISDNGVQLIVVDGPYGYIYLFSPTARTISSITRVTTTATLTTAQAHGLMTGMQVTVSGATPSQYNGTFTITVTGANTFTYVMGSDPGASASPVGSYTVSSGFARITDPDFPGASTVTFLNQRFIVNEPSSGRFFWSALIDGSSWDALDFATAEASPDDLVRVFAEAGQLYLFGDTTTEIWGDSGAADQAFVKIGGGAVEWGLAARWSLVKYADSMAFLRKNRLGQVQVCVMAGSVAQPISNPQVEVEFTSYGDVSNATALAYMVNGHAFYQINFPTVGKTWMYDAQSKAWSVLESFGGMHRASMSAQLLGNIYAADFENGKLYTIEPDVLTDDGQPMVREFTARHQSIGDFTRVAELWLEMQPGVGNQTGLGVDPQVMMKVSRDGGNTYGNELWTSIGKVGEYKNRAVWRRLGQARDWVMRFRVTDPVVAVFVAAWARVVK</sequence>
<dbReference type="SUPFAM" id="SSF63829">
    <property type="entry name" value="Calcium-dependent phosphotriesterase"/>
    <property type="match status" value="1"/>
</dbReference>
<evidence type="ECO:0000313" key="1">
    <source>
        <dbReference type="EMBL" id="QIM51623.1"/>
    </source>
</evidence>
<evidence type="ECO:0000313" key="2">
    <source>
        <dbReference type="Proteomes" id="UP000503162"/>
    </source>
</evidence>
<dbReference type="InterPro" id="IPR023366">
    <property type="entry name" value="ATP_synth_asu-like_sf"/>
</dbReference>
<dbReference type="AlphaFoldDB" id="A0A6G8IEQ3"/>
<dbReference type="Proteomes" id="UP000503162">
    <property type="component" value="Chromosome"/>
</dbReference>
<dbReference type="Pfam" id="PF11134">
    <property type="entry name" value="Phage_stabilise"/>
    <property type="match status" value="1"/>
</dbReference>
<keyword evidence="2" id="KW-1185">Reference proteome</keyword>
<dbReference type="InterPro" id="IPR021098">
    <property type="entry name" value="Phage_P22_Gp10"/>
</dbReference>
<name>A0A6G8IEQ3_9BURK</name>
<dbReference type="Gene3D" id="2.40.30.20">
    <property type="match status" value="1"/>
</dbReference>
<dbReference type="EMBL" id="CP049989">
    <property type="protein sequence ID" value="QIM51623.1"/>
    <property type="molecule type" value="Genomic_DNA"/>
</dbReference>
<proteinExistence type="predicted"/>
<accession>A0A6G8IEQ3</accession>
<evidence type="ECO:0008006" key="3">
    <source>
        <dbReference type="Google" id="ProtNLM"/>
    </source>
</evidence>
<dbReference type="KEGG" id="hcz:G9Q37_05455"/>
<protein>
    <recommendedName>
        <fullName evidence="3">Bacteriophage P22, Gp10, DNA-stabilising</fullName>
    </recommendedName>
</protein>
<gene>
    <name evidence="1" type="ORF">G9Q37_05455</name>
</gene>
<dbReference type="RefSeq" id="WP_166225666.1">
    <property type="nucleotide sequence ID" value="NZ_CP049989.1"/>
</dbReference>
<organism evidence="1 2">
    <name type="scientific">Hydrogenophaga crocea</name>
    <dbReference type="NCBI Taxonomy" id="2716225"/>
    <lineage>
        <taxon>Bacteria</taxon>
        <taxon>Pseudomonadati</taxon>
        <taxon>Pseudomonadota</taxon>
        <taxon>Betaproteobacteria</taxon>
        <taxon>Burkholderiales</taxon>
        <taxon>Comamonadaceae</taxon>
        <taxon>Hydrogenophaga</taxon>
    </lineage>
</organism>